<dbReference type="Gene3D" id="3.30.1370.120">
    <property type="match status" value="1"/>
</dbReference>
<evidence type="ECO:0000256" key="2">
    <source>
        <dbReference type="ARBA" id="ARBA00022448"/>
    </source>
</evidence>
<dbReference type="OrthoDB" id="9775455at2"/>
<reference evidence="8 9" key="1">
    <citation type="journal article" date="2018" name="Environ. Microbiol.">
        <title>Isolation and genomic characterization of Novimethylophilus kurashikiensis gen. nov. sp. nov., a new lanthanide-dependent methylotrophic species of Methylophilaceae.</title>
        <authorList>
            <person name="Lv H."/>
            <person name="Sahin N."/>
            <person name="Tani A."/>
        </authorList>
    </citation>
    <scope>NUCLEOTIDE SEQUENCE [LARGE SCALE GENOMIC DNA]</scope>
    <source>
        <strain evidence="8 9">La2-4</strain>
    </source>
</reference>
<dbReference type="InterPro" id="IPR001775">
    <property type="entry name" value="GspD/PilQ"/>
</dbReference>
<dbReference type="InterPro" id="IPR011990">
    <property type="entry name" value="TPR-like_helical_dom_sf"/>
</dbReference>
<dbReference type="InterPro" id="IPR011662">
    <property type="entry name" value="Secretin/TonB_short_N"/>
</dbReference>
<dbReference type="Gene3D" id="3.55.50.30">
    <property type="match status" value="1"/>
</dbReference>
<keyword evidence="9" id="KW-1185">Reference proteome</keyword>
<organism evidence="8 9">
    <name type="scientific">Novimethylophilus kurashikiensis</name>
    <dbReference type="NCBI Taxonomy" id="1825523"/>
    <lineage>
        <taxon>Bacteria</taxon>
        <taxon>Pseudomonadati</taxon>
        <taxon>Pseudomonadota</taxon>
        <taxon>Betaproteobacteria</taxon>
        <taxon>Nitrosomonadales</taxon>
        <taxon>Methylophilaceae</taxon>
        <taxon>Novimethylophilus</taxon>
    </lineage>
</organism>
<dbReference type="EMBL" id="BDOQ01000013">
    <property type="protein sequence ID" value="GBG15162.1"/>
    <property type="molecule type" value="Genomic_DNA"/>
</dbReference>
<dbReference type="GO" id="GO:0015627">
    <property type="term" value="C:type II protein secretion system complex"/>
    <property type="evidence" value="ECO:0007669"/>
    <property type="project" value="TreeGrafter"/>
</dbReference>
<evidence type="ECO:0000256" key="4">
    <source>
        <dbReference type="ARBA" id="ARBA00023237"/>
    </source>
</evidence>
<evidence type="ECO:0000313" key="9">
    <source>
        <dbReference type="Proteomes" id="UP000245081"/>
    </source>
</evidence>
<dbReference type="InterPro" id="IPR004846">
    <property type="entry name" value="T2SS/T3SS_dom"/>
</dbReference>
<comment type="subcellular location">
    <subcellularLocation>
        <location evidence="1">Membrane</location>
    </subcellularLocation>
</comment>
<dbReference type="PROSITE" id="PS51257">
    <property type="entry name" value="PROKAR_LIPOPROTEIN"/>
    <property type="match status" value="1"/>
</dbReference>
<feature type="domain" description="Secretin/TonB short N-terminal" evidence="7">
    <location>
        <begin position="183"/>
        <end position="234"/>
    </location>
</feature>
<name>A0A2R5FAA1_9PROT</name>
<sequence length="616" mass="66911">MIRKVPEFVVTCMTLALMSGCVTDQTFSKKSEAAEKVKEANEKFDHITNLMSDADQAIKAGDYSTAKKSYEAILVIEPNNPRAQAGLKLIETNTRHHALISEAKALFDQGSIDNAKLKLRPVLVENPGQAEARALMQAIEAQSTKDQITPKKLKPPRSKTVTLDFRNASLQNVFDVISKTSGINFVLDPYIRQDLQASIFVKDASIEDVIDFLLMMHQLGKKILTENSIMIYPMNRANVYDDLVLRSFYLNHADPKQTMALIKSMMPIKDIIVDDKLNMLTVKATYDQLKDVERLIINEDLPEPEVVLDVEILEVKRSHLSDLGIIYPNQFSITAKSTGTTATSSSGLTWHDLTHVGPGNISVSPTATLNLLHQDGDTNLLANPRIRVKNREKAKIHIGDKIPIETTTISSSSNFASKSANYLDVGLKLDVEPRVMLNNEVSIKVNLEVSNATQTAGSTFPTVNTRNTSTVLMTGDGETQILAGLINDEDRKSANKVPGLANIPLLGRLFTDQSDSRAKTEVVLLITPHVVRNILRPDASNIEFYGGTGVRSTPINFNPMSALQQFIGAPTAAPAAPNPAGGQSAPTPNSAPSTSPAGGSSSSDGPQPLGKPVGVE</sequence>
<accession>A0A2R5FAA1</accession>
<evidence type="ECO:0000256" key="6">
    <source>
        <dbReference type="SAM" id="MobiDB-lite"/>
    </source>
</evidence>
<proteinExistence type="inferred from homology"/>
<keyword evidence="2" id="KW-0813">Transport</keyword>
<dbReference type="RefSeq" id="WP_109016313.1">
    <property type="nucleotide sequence ID" value="NZ_BDOQ01000013.1"/>
</dbReference>
<protein>
    <submittedName>
        <fullName evidence="8">General secretion pathway protein D</fullName>
    </submittedName>
</protein>
<dbReference type="GO" id="GO:0009306">
    <property type="term" value="P:protein secretion"/>
    <property type="evidence" value="ECO:0007669"/>
    <property type="project" value="InterPro"/>
</dbReference>
<evidence type="ECO:0000259" key="7">
    <source>
        <dbReference type="SMART" id="SM00965"/>
    </source>
</evidence>
<dbReference type="SMART" id="SM00965">
    <property type="entry name" value="STN"/>
    <property type="match status" value="1"/>
</dbReference>
<dbReference type="InterPro" id="IPR050810">
    <property type="entry name" value="Bact_Secretion_Sys_Channel"/>
</dbReference>
<evidence type="ECO:0000313" key="8">
    <source>
        <dbReference type="EMBL" id="GBG15162.1"/>
    </source>
</evidence>
<evidence type="ECO:0000256" key="5">
    <source>
        <dbReference type="RuleBase" id="RU004003"/>
    </source>
</evidence>
<dbReference type="PRINTS" id="PR00811">
    <property type="entry name" value="BCTERIALGSPD"/>
</dbReference>
<dbReference type="GO" id="GO:0019867">
    <property type="term" value="C:outer membrane"/>
    <property type="evidence" value="ECO:0007669"/>
    <property type="project" value="InterPro"/>
</dbReference>
<gene>
    <name evidence="8" type="primary">gspD</name>
    <name evidence="8" type="ORF">NMK_2765</name>
</gene>
<dbReference type="SUPFAM" id="SSF48452">
    <property type="entry name" value="TPR-like"/>
    <property type="match status" value="1"/>
</dbReference>
<feature type="region of interest" description="Disordered" evidence="6">
    <location>
        <begin position="570"/>
        <end position="616"/>
    </location>
</feature>
<comment type="caution">
    <text evidence="8">The sequence shown here is derived from an EMBL/GenBank/DDBJ whole genome shotgun (WGS) entry which is preliminary data.</text>
</comment>
<dbReference type="Proteomes" id="UP000245081">
    <property type="component" value="Unassembled WGS sequence"/>
</dbReference>
<keyword evidence="4" id="KW-0998">Cell outer membrane</keyword>
<dbReference type="Pfam" id="PF00263">
    <property type="entry name" value="Secretin"/>
    <property type="match status" value="1"/>
</dbReference>
<dbReference type="InterPro" id="IPR038591">
    <property type="entry name" value="NolW-like_sf"/>
</dbReference>
<keyword evidence="3" id="KW-0472">Membrane</keyword>
<dbReference type="PANTHER" id="PTHR30332:SF17">
    <property type="entry name" value="TYPE IV PILIATION SYSTEM PROTEIN DR_0774-RELATED"/>
    <property type="match status" value="1"/>
</dbReference>
<comment type="similarity">
    <text evidence="5">Belongs to the bacterial secretin family.</text>
</comment>
<feature type="compositionally biased region" description="Low complexity" evidence="6">
    <location>
        <begin position="570"/>
        <end position="606"/>
    </location>
</feature>
<dbReference type="Gene3D" id="1.25.40.10">
    <property type="entry name" value="Tetratricopeptide repeat domain"/>
    <property type="match status" value="1"/>
</dbReference>
<evidence type="ECO:0000256" key="1">
    <source>
        <dbReference type="ARBA" id="ARBA00004370"/>
    </source>
</evidence>
<evidence type="ECO:0000256" key="3">
    <source>
        <dbReference type="ARBA" id="ARBA00023136"/>
    </source>
</evidence>
<dbReference type="PANTHER" id="PTHR30332">
    <property type="entry name" value="PROBABLE GENERAL SECRETION PATHWAY PROTEIN D"/>
    <property type="match status" value="1"/>
</dbReference>
<dbReference type="AlphaFoldDB" id="A0A2R5FAA1"/>